<gene>
    <name evidence="1" type="ORF">PXEA_LOCUS31956</name>
</gene>
<accession>A0A448XK43</accession>
<reference evidence="1" key="1">
    <citation type="submission" date="2018-11" db="EMBL/GenBank/DDBJ databases">
        <authorList>
            <consortium name="Pathogen Informatics"/>
        </authorList>
    </citation>
    <scope>NUCLEOTIDE SEQUENCE</scope>
</reference>
<sequence length="92" mass="10612">MDAAAMVELALRWPRVPPQRVCEAQAPMTDNRVLIRAQRVEKMYLTTDGCAEVARRRGDPSQRVVYLEHVQAKYGGAFLLSEHDIFWMFLFS</sequence>
<name>A0A448XK43_9PLAT</name>
<dbReference type="EMBL" id="CAAALY010258131">
    <property type="protein sequence ID" value="VEL38516.1"/>
    <property type="molecule type" value="Genomic_DNA"/>
</dbReference>
<proteinExistence type="predicted"/>
<dbReference type="AlphaFoldDB" id="A0A448XK43"/>
<organism evidence="1 2">
    <name type="scientific">Protopolystoma xenopodis</name>
    <dbReference type="NCBI Taxonomy" id="117903"/>
    <lineage>
        <taxon>Eukaryota</taxon>
        <taxon>Metazoa</taxon>
        <taxon>Spiralia</taxon>
        <taxon>Lophotrochozoa</taxon>
        <taxon>Platyhelminthes</taxon>
        <taxon>Monogenea</taxon>
        <taxon>Polyopisthocotylea</taxon>
        <taxon>Polystomatidea</taxon>
        <taxon>Polystomatidae</taxon>
        <taxon>Protopolystoma</taxon>
    </lineage>
</organism>
<evidence type="ECO:0000313" key="1">
    <source>
        <dbReference type="EMBL" id="VEL38516.1"/>
    </source>
</evidence>
<keyword evidence="2" id="KW-1185">Reference proteome</keyword>
<comment type="caution">
    <text evidence="1">The sequence shown here is derived from an EMBL/GenBank/DDBJ whole genome shotgun (WGS) entry which is preliminary data.</text>
</comment>
<protein>
    <submittedName>
        <fullName evidence="1">Uncharacterized protein</fullName>
    </submittedName>
</protein>
<evidence type="ECO:0000313" key="2">
    <source>
        <dbReference type="Proteomes" id="UP000784294"/>
    </source>
</evidence>
<dbReference type="OrthoDB" id="10450411at2759"/>
<dbReference type="Proteomes" id="UP000784294">
    <property type="component" value="Unassembled WGS sequence"/>
</dbReference>